<dbReference type="Pfam" id="PF05014">
    <property type="entry name" value="Nuc_deoxyrib_tr"/>
    <property type="match status" value="1"/>
</dbReference>
<dbReference type="InterPro" id="IPR007710">
    <property type="entry name" value="Nucleoside_deoxyribTrfase"/>
</dbReference>
<dbReference type="GO" id="GO:0009159">
    <property type="term" value="P:deoxyribonucleoside monophosphate catabolic process"/>
    <property type="evidence" value="ECO:0007669"/>
    <property type="project" value="TreeGrafter"/>
</dbReference>
<evidence type="ECO:0000313" key="2">
    <source>
        <dbReference type="Proteomes" id="UP000228503"/>
    </source>
</evidence>
<sequence length="190" mass="21732">MAKHQLKLYFTGSIAAPQSNQKNYLNIVQLVKDNGHTIIADHILSVSEKEVSLKTREERLKFHTQIEQWIHSSDALIAETSFPSISVGYEISLALRVGKPVLVLYKDGEPPSLLAHHRDEKLLCEKYTPQTLPHILQDFIGYIDSKTDLRFTFFITPKIASFLDTIAKKEKLPKSVYLRKLIEEDMAKRA</sequence>
<dbReference type="Gene3D" id="3.40.50.450">
    <property type="match status" value="1"/>
</dbReference>
<dbReference type="InterPro" id="IPR051239">
    <property type="entry name" value="2'-dNMP_N-hydrolase"/>
</dbReference>
<protein>
    <recommendedName>
        <fullName evidence="3">2'-deoxynucleoside 5'-phosphate N-hydrolase 1</fullName>
    </recommendedName>
</protein>
<dbReference type="PANTHER" id="PTHR15364">
    <property type="entry name" value="2'-DEOXYNUCLEOSIDE 5'-PHOSPHATE N-HYDROLASE 1"/>
    <property type="match status" value="1"/>
</dbReference>
<comment type="caution">
    <text evidence="1">The sequence shown here is derived from an EMBL/GenBank/DDBJ whole genome shotgun (WGS) entry which is preliminary data.</text>
</comment>
<name>A0A2M7TX81_9BACT</name>
<proteinExistence type="predicted"/>
<accession>A0A2M7TX81</accession>
<dbReference type="PANTHER" id="PTHR15364:SF0">
    <property type="entry name" value="2'-DEOXYNUCLEOSIDE 5'-PHOSPHATE N-HYDROLASE 1"/>
    <property type="match status" value="1"/>
</dbReference>
<reference evidence="2" key="1">
    <citation type="submission" date="2017-09" db="EMBL/GenBank/DDBJ databases">
        <title>Depth-based differentiation of microbial function through sediment-hosted aquifers and enrichment of novel symbionts in the deep terrestrial subsurface.</title>
        <authorList>
            <person name="Probst A.J."/>
            <person name="Ladd B."/>
            <person name="Jarett J.K."/>
            <person name="Geller-Mcgrath D.E."/>
            <person name="Sieber C.M.K."/>
            <person name="Emerson J.B."/>
            <person name="Anantharaman K."/>
            <person name="Thomas B.C."/>
            <person name="Malmstrom R."/>
            <person name="Stieglmeier M."/>
            <person name="Klingl A."/>
            <person name="Woyke T."/>
            <person name="Ryan C.M."/>
            <person name="Banfield J.F."/>
        </authorList>
    </citation>
    <scope>NUCLEOTIDE SEQUENCE [LARGE SCALE GENOMIC DNA]</scope>
</reference>
<evidence type="ECO:0000313" key="1">
    <source>
        <dbReference type="EMBL" id="PIZ62437.1"/>
    </source>
</evidence>
<gene>
    <name evidence="1" type="ORF">COY16_04295</name>
</gene>
<dbReference type="Proteomes" id="UP000228503">
    <property type="component" value="Unassembled WGS sequence"/>
</dbReference>
<dbReference type="AlphaFoldDB" id="A0A2M7TX81"/>
<organism evidence="1 2">
    <name type="scientific">Candidatus Roizmanbacteria bacterium CG_4_10_14_0_2_um_filter_39_13</name>
    <dbReference type="NCBI Taxonomy" id="1974825"/>
    <lineage>
        <taxon>Bacteria</taxon>
        <taxon>Candidatus Roizmaniibacteriota</taxon>
    </lineage>
</organism>
<evidence type="ECO:0008006" key="3">
    <source>
        <dbReference type="Google" id="ProtNLM"/>
    </source>
</evidence>
<dbReference type="EMBL" id="PFOB01000055">
    <property type="protein sequence ID" value="PIZ62437.1"/>
    <property type="molecule type" value="Genomic_DNA"/>
</dbReference>
<dbReference type="SUPFAM" id="SSF52309">
    <property type="entry name" value="N-(deoxy)ribosyltransferase-like"/>
    <property type="match status" value="1"/>
</dbReference>
<dbReference type="GO" id="GO:0070694">
    <property type="term" value="F:5-hydroxymethyl-dUMP N-hydrolase activity"/>
    <property type="evidence" value="ECO:0007669"/>
    <property type="project" value="TreeGrafter"/>
</dbReference>